<dbReference type="EMBL" id="CAJVCH010529802">
    <property type="protein sequence ID" value="CAG7823527.1"/>
    <property type="molecule type" value="Genomic_DNA"/>
</dbReference>
<feature type="signal peptide" evidence="2">
    <location>
        <begin position="1"/>
        <end position="19"/>
    </location>
</feature>
<evidence type="ECO:0000256" key="2">
    <source>
        <dbReference type="SAM" id="SignalP"/>
    </source>
</evidence>
<keyword evidence="2" id="KW-0732">Signal</keyword>
<sequence length="129" mass="12992">MTKSAVIIVILATTMTVHCIPGWFGGKQKGPEYEINPNFGFRSYHQIRYEPMTVPFEETGYGGDQGYGGGQGGDYGGGDGGYGPGDMPGYGGGNPGPLGPEGGYGGPGGDAGYGMGPDMGPGPMGPGGY</sequence>
<reference evidence="3" key="1">
    <citation type="submission" date="2021-06" db="EMBL/GenBank/DDBJ databases">
        <authorList>
            <person name="Hodson N. C."/>
            <person name="Mongue J. A."/>
            <person name="Jaron S. K."/>
        </authorList>
    </citation>
    <scope>NUCLEOTIDE SEQUENCE</scope>
</reference>
<dbReference type="Proteomes" id="UP000708208">
    <property type="component" value="Unassembled WGS sequence"/>
</dbReference>
<dbReference type="AlphaFoldDB" id="A0A8J2PCE0"/>
<proteinExistence type="predicted"/>
<evidence type="ECO:0000313" key="3">
    <source>
        <dbReference type="EMBL" id="CAG7823527.1"/>
    </source>
</evidence>
<comment type="caution">
    <text evidence="3">The sequence shown here is derived from an EMBL/GenBank/DDBJ whole genome shotgun (WGS) entry which is preliminary data.</text>
</comment>
<evidence type="ECO:0000256" key="1">
    <source>
        <dbReference type="SAM" id="MobiDB-lite"/>
    </source>
</evidence>
<organism evidence="3 4">
    <name type="scientific">Allacma fusca</name>
    <dbReference type="NCBI Taxonomy" id="39272"/>
    <lineage>
        <taxon>Eukaryota</taxon>
        <taxon>Metazoa</taxon>
        <taxon>Ecdysozoa</taxon>
        <taxon>Arthropoda</taxon>
        <taxon>Hexapoda</taxon>
        <taxon>Collembola</taxon>
        <taxon>Symphypleona</taxon>
        <taxon>Sminthuridae</taxon>
        <taxon>Allacma</taxon>
    </lineage>
</organism>
<accession>A0A8J2PCE0</accession>
<evidence type="ECO:0008006" key="5">
    <source>
        <dbReference type="Google" id="ProtNLM"/>
    </source>
</evidence>
<keyword evidence="4" id="KW-1185">Reference proteome</keyword>
<evidence type="ECO:0000313" key="4">
    <source>
        <dbReference type="Proteomes" id="UP000708208"/>
    </source>
</evidence>
<feature type="compositionally biased region" description="Gly residues" evidence="1">
    <location>
        <begin position="60"/>
        <end position="119"/>
    </location>
</feature>
<feature type="region of interest" description="Disordered" evidence="1">
    <location>
        <begin position="55"/>
        <end position="129"/>
    </location>
</feature>
<gene>
    <name evidence="3" type="ORF">AFUS01_LOCUS33739</name>
</gene>
<feature type="chain" id="PRO_5035224565" description="Glycine-rich protein" evidence="2">
    <location>
        <begin position="20"/>
        <end position="129"/>
    </location>
</feature>
<name>A0A8J2PCE0_9HEXA</name>
<protein>
    <recommendedName>
        <fullName evidence="5">Glycine-rich protein</fullName>
    </recommendedName>
</protein>